<dbReference type="SFLD" id="SFLDF00357">
    <property type="entry name" value="ExsD-like"/>
    <property type="match status" value="1"/>
</dbReference>
<dbReference type="GO" id="GO:0051539">
    <property type="term" value="F:4 iron, 4 sulfur cluster binding"/>
    <property type="evidence" value="ECO:0007669"/>
    <property type="project" value="UniProtKB-UniRule"/>
</dbReference>
<dbReference type="PANTHER" id="PTHR42836">
    <property type="entry name" value="7-CARBOXY-7-DEAZAGUANINE SYNTHASE"/>
    <property type="match status" value="1"/>
</dbReference>
<dbReference type="GO" id="GO:1904047">
    <property type="term" value="F:S-adenosyl-L-methionine binding"/>
    <property type="evidence" value="ECO:0007669"/>
    <property type="project" value="UniProtKB-UniRule"/>
</dbReference>
<dbReference type="NCBIfam" id="TIGR03365">
    <property type="entry name" value="Bsubt_queE"/>
    <property type="match status" value="1"/>
</dbReference>
<evidence type="ECO:0000313" key="11">
    <source>
        <dbReference type="Proteomes" id="UP000471298"/>
    </source>
</evidence>
<proteinExistence type="inferred from homology"/>
<comment type="cofactor">
    <cofactor evidence="8">
        <name>Mg(2+)</name>
        <dbReference type="ChEBI" id="CHEBI:18420"/>
    </cofactor>
</comment>
<keyword evidence="7 8" id="KW-0456">Lyase</keyword>
<protein>
    <recommendedName>
        <fullName evidence="8">7-carboxy-7-deazaguanine synthase</fullName>
        <shortName evidence="8">CDG synthase</shortName>
        <ecNumber evidence="8">4.3.99.3</ecNumber>
    </recommendedName>
    <alternativeName>
        <fullName evidence="8">Queuosine biosynthesis protein QueE</fullName>
    </alternativeName>
</protein>
<comment type="cofactor">
    <cofactor evidence="8">
        <name>S-adenosyl-L-methionine</name>
        <dbReference type="ChEBI" id="CHEBI:59789"/>
    </cofactor>
    <text evidence="8">Binds 1 S-adenosyl-L-methionine per subunit.</text>
</comment>
<evidence type="ECO:0000256" key="3">
    <source>
        <dbReference type="ARBA" id="ARBA00022723"/>
    </source>
</evidence>
<feature type="binding site" evidence="8">
    <location>
        <position position="29"/>
    </location>
    <ligand>
        <name>substrate</name>
    </ligand>
</feature>
<evidence type="ECO:0000256" key="7">
    <source>
        <dbReference type="ARBA" id="ARBA00023239"/>
    </source>
</evidence>
<accession>A0A6N7EXZ5</accession>
<dbReference type="InterPro" id="IPR013785">
    <property type="entry name" value="Aldolase_TIM"/>
</dbReference>
<dbReference type="UniPathway" id="UPA00391"/>
<feature type="binding site" evidence="8">
    <location>
        <position position="40"/>
    </location>
    <ligand>
        <name>[4Fe-4S] cluster</name>
        <dbReference type="ChEBI" id="CHEBI:49883"/>
        <note>4Fe-4S-S-AdoMet</note>
    </ligand>
</feature>
<dbReference type="PANTHER" id="PTHR42836:SF1">
    <property type="entry name" value="7-CARBOXY-7-DEAZAGUANINE SYNTHASE"/>
    <property type="match status" value="1"/>
</dbReference>
<dbReference type="InterPro" id="IPR024924">
    <property type="entry name" value="7-CO-7-deazaguanine_synth-like"/>
</dbReference>
<comment type="function">
    <text evidence="8">Catalyzes the complex heterocyclic radical-mediated conversion of 6-carboxy-5,6,7,8-tetrahydropterin (CPH4) to 7-carboxy-7-deazaguanine (CDG), a step common to the biosynthetic pathways of all 7-deazapurine-containing compounds.</text>
</comment>
<feature type="binding site" evidence="8">
    <location>
        <position position="80"/>
    </location>
    <ligand>
        <name>substrate</name>
    </ligand>
</feature>
<dbReference type="SFLD" id="SFLDS00029">
    <property type="entry name" value="Radical_SAM"/>
    <property type="match status" value="1"/>
</dbReference>
<dbReference type="GO" id="GO:0000287">
    <property type="term" value="F:magnesium ion binding"/>
    <property type="evidence" value="ECO:0007669"/>
    <property type="project" value="UniProtKB-UniRule"/>
</dbReference>
<dbReference type="InterPro" id="IPR017742">
    <property type="entry name" value="Deazaguanine_synth"/>
</dbReference>
<keyword evidence="4 8" id="KW-0460">Magnesium</keyword>
<organism evidence="10 11">
    <name type="scientific">Ostreibacterium oceani</name>
    <dbReference type="NCBI Taxonomy" id="2654998"/>
    <lineage>
        <taxon>Bacteria</taxon>
        <taxon>Pseudomonadati</taxon>
        <taxon>Pseudomonadota</taxon>
        <taxon>Gammaproteobacteria</taxon>
        <taxon>Cardiobacteriales</taxon>
        <taxon>Ostreibacteriaceae</taxon>
        <taxon>Ostreibacterium</taxon>
    </lineage>
</organism>
<evidence type="ECO:0000256" key="8">
    <source>
        <dbReference type="HAMAP-Rule" id="MF_00917"/>
    </source>
</evidence>
<feature type="binding site" evidence="8">
    <location>
        <begin position="125"/>
        <end position="127"/>
    </location>
    <ligand>
        <name>S-adenosyl-L-methionine</name>
        <dbReference type="ChEBI" id="CHEBI:59789"/>
    </ligand>
</feature>
<keyword evidence="2 8" id="KW-0949">S-adenosyl-L-methionine</keyword>
<feature type="binding site" evidence="8">
    <location>
        <position position="42"/>
    </location>
    <ligand>
        <name>Mg(2+)</name>
        <dbReference type="ChEBI" id="CHEBI:18420"/>
    </ligand>
</feature>
<evidence type="ECO:0000256" key="5">
    <source>
        <dbReference type="ARBA" id="ARBA00023004"/>
    </source>
</evidence>
<evidence type="ECO:0000256" key="1">
    <source>
        <dbReference type="ARBA" id="ARBA00022485"/>
    </source>
</evidence>
<keyword evidence="1 8" id="KW-0004">4Fe-4S</keyword>
<feature type="domain" description="Radical SAM core" evidence="9">
    <location>
        <begin position="20"/>
        <end position="232"/>
    </location>
</feature>
<dbReference type="InterPro" id="IPR058240">
    <property type="entry name" value="rSAM_sf"/>
</dbReference>
<dbReference type="AlphaFoldDB" id="A0A6N7EXZ5"/>
<dbReference type="PIRSF" id="PIRSF000370">
    <property type="entry name" value="QueE"/>
    <property type="match status" value="1"/>
</dbReference>
<feature type="binding site" evidence="8">
    <location>
        <begin position="14"/>
        <end position="16"/>
    </location>
    <ligand>
        <name>substrate</name>
    </ligand>
</feature>
<keyword evidence="8" id="KW-0671">Queuosine biosynthesis</keyword>
<dbReference type="Gene3D" id="3.20.20.70">
    <property type="entry name" value="Aldolase class I"/>
    <property type="match status" value="1"/>
</dbReference>
<comment type="catalytic activity">
    <reaction evidence="8">
        <text>6-carboxy-5,6,7,8-tetrahydropterin + H(+) = 7-carboxy-7-carbaguanine + NH4(+)</text>
        <dbReference type="Rhea" id="RHEA:27974"/>
        <dbReference type="ChEBI" id="CHEBI:15378"/>
        <dbReference type="ChEBI" id="CHEBI:28938"/>
        <dbReference type="ChEBI" id="CHEBI:61032"/>
        <dbReference type="ChEBI" id="CHEBI:61036"/>
        <dbReference type="EC" id="4.3.99.3"/>
    </reaction>
</comment>
<sequence>MTDIYISEIFGPTIQGEGHLIGKPTVFVRVGGCDFRCQWCDSLYAVDAVHRPSWERLDSETIFARINALTNNQPILVTLSGGNPAIFDFSTLIDLGQKAGFHFAMETQGSIVKDYFRLLDYLIVSPKPPSAKVNIDAEKASQLLEKTLASHPSPQLKIVVADAADYAFAKSIHQQYPHIAMTLQPCNPFAHEPTVNLEQLNERLKWLLAKTIADEWYNVKLLPQLHVMLWQNERGV</sequence>
<comment type="cofactor">
    <cofactor evidence="8">
        <name>[4Fe-4S] cluster</name>
        <dbReference type="ChEBI" id="CHEBI:49883"/>
    </cofactor>
    <text evidence="8">Binds 1 [4Fe-4S] cluster. The cluster is coordinated with 3 cysteines and an exchangeable S-adenosyl-L-methionine.</text>
</comment>
<reference evidence="10 11" key="1">
    <citation type="submission" date="2019-10" db="EMBL/GenBank/DDBJ databases">
        <title>Cardiobacteriales fam. a chemoheterotrophic member of the order Cardiobacteriales, and proposal of Cardiobacteriales fam. nov.</title>
        <authorList>
            <person name="Wang C."/>
        </authorList>
    </citation>
    <scope>NUCLEOTIDE SEQUENCE [LARGE SCALE GENOMIC DNA]</scope>
    <source>
        <strain evidence="10 11">ML27</strain>
    </source>
</reference>
<comment type="caution">
    <text evidence="10">The sequence shown here is derived from an EMBL/GenBank/DDBJ whole genome shotgun (WGS) entry which is preliminary data.</text>
</comment>
<keyword evidence="3 8" id="KW-0479">Metal-binding</keyword>
<evidence type="ECO:0000256" key="6">
    <source>
        <dbReference type="ARBA" id="ARBA00023014"/>
    </source>
</evidence>
<evidence type="ECO:0000313" key="10">
    <source>
        <dbReference type="EMBL" id="MPV85338.1"/>
    </source>
</evidence>
<feature type="binding site" evidence="8">
    <location>
        <begin position="39"/>
        <end position="41"/>
    </location>
    <ligand>
        <name>S-adenosyl-L-methionine</name>
        <dbReference type="ChEBI" id="CHEBI:59789"/>
    </ligand>
</feature>
<keyword evidence="11" id="KW-1185">Reference proteome</keyword>
<dbReference type="GO" id="GO:0008616">
    <property type="term" value="P:tRNA queuosine(34) biosynthetic process"/>
    <property type="evidence" value="ECO:0007669"/>
    <property type="project" value="UniProtKB-UniRule"/>
</dbReference>
<comment type="similarity">
    <text evidence="8">Belongs to the radical SAM superfamily. 7-carboxy-7-deazaguanine synthase family.</text>
</comment>
<dbReference type="Proteomes" id="UP000471298">
    <property type="component" value="Unassembled WGS sequence"/>
</dbReference>
<dbReference type="GO" id="GO:0016840">
    <property type="term" value="F:carbon-nitrogen lyase activity"/>
    <property type="evidence" value="ECO:0007669"/>
    <property type="project" value="UniProtKB-UniRule"/>
</dbReference>
<comment type="subunit">
    <text evidence="8">Homodimer.</text>
</comment>
<dbReference type="EMBL" id="WHNW01000001">
    <property type="protein sequence ID" value="MPV85338.1"/>
    <property type="molecule type" value="Genomic_DNA"/>
</dbReference>
<dbReference type="InterPro" id="IPR007197">
    <property type="entry name" value="rSAM"/>
</dbReference>
<dbReference type="RefSeq" id="WP_152808489.1">
    <property type="nucleotide sequence ID" value="NZ_WHNW01000001.1"/>
</dbReference>
<dbReference type="HAMAP" id="MF_00917">
    <property type="entry name" value="QueE"/>
    <property type="match status" value="1"/>
</dbReference>
<evidence type="ECO:0000256" key="2">
    <source>
        <dbReference type="ARBA" id="ARBA00022691"/>
    </source>
</evidence>
<feature type="binding site" evidence="8">
    <location>
        <position position="33"/>
    </location>
    <ligand>
        <name>[4Fe-4S] cluster</name>
        <dbReference type="ChEBI" id="CHEBI:49883"/>
        <note>4Fe-4S-S-AdoMet</note>
    </ligand>
</feature>
<evidence type="ECO:0000256" key="4">
    <source>
        <dbReference type="ARBA" id="ARBA00022842"/>
    </source>
</evidence>
<feature type="binding site" evidence="8">
    <location>
        <position position="37"/>
    </location>
    <ligand>
        <name>[4Fe-4S] cluster</name>
        <dbReference type="ChEBI" id="CHEBI:49883"/>
        <note>4Fe-4S-S-AdoMet</note>
    </ligand>
</feature>
<keyword evidence="6 8" id="KW-0411">Iron-sulfur</keyword>
<keyword evidence="5 8" id="KW-0408">Iron</keyword>
<evidence type="ECO:0000259" key="9">
    <source>
        <dbReference type="PROSITE" id="PS51918"/>
    </source>
</evidence>
<comment type="pathway">
    <text evidence="8">Purine metabolism; 7-cyano-7-deazaguanine biosynthesis.</text>
</comment>
<dbReference type="PROSITE" id="PS51918">
    <property type="entry name" value="RADICAL_SAM"/>
    <property type="match status" value="1"/>
</dbReference>
<dbReference type="EC" id="4.3.99.3" evidence="8"/>
<dbReference type="InParanoid" id="A0A6N7EXZ5"/>
<feature type="binding site" evidence="8">
    <location>
        <position position="82"/>
    </location>
    <ligand>
        <name>S-adenosyl-L-methionine</name>
        <dbReference type="ChEBI" id="CHEBI:59789"/>
    </ligand>
</feature>
<dbReference type="Pfam" id="PF13353">
    <property type="entry name" value="Fer4_12"/>
    <property type="match status" value="1"/>
</dbReference>
<comment type="caution">
    <text evidence="8">Lacks conserved residue(s) required for the propagation of feature annotation.</text>
</comment>
<name>A0A6N7EXZ5_9GAMM</name>
<dbReference type="SUPFAM" id="SSF102114">
    <property type="entry name" value="Radical SAM enzymes"/>
    <property type="match status" value="1"/>
</dbReference>
<gene>
    <name evidence="8 10" type="primary">queE</name>
    <name evidence="10" type="ORF">GCU85_01145</name>
</gene>